<evidence type="ECO:0000256" key="10">
    <source>
        <dbReference type="ARBA" id="ARBA00023316"/>
    </source>
</evidence>
<accession>A0A3M7EQH4</accession>
<dbReference type="InterPro" id="IPR000743">
    <property type="entry name" value="Glyco_hydro_28"/>
</dbReference>
<dbReference type="GO" id="GO:0005576">
    <property type="term" value="C:extracellular region"/>
    <property type="evidence" value="ECO:0007669"/>
    <property type="project" value="UniProtKB-SubCell"/>
</dbReference>
<evidence type="ECO:0000256" key="8">
    <source>
        <dbReference type="ARBA" id="ARBA00023157"/>
    </source>
</evidence>
<feature type="active site" evidence="12">
    <location>
        <position position="349"/>
    </location>
</feature>
<keyword evidence="5 15" id="KW-0732">Signal</keyword>
<dbReference type="EMBL" id="QWIO01001130">
    <property type="protein sequence ID" value="RMY78677.1"/>
    <property type="molecule type" value="Genomic_DNA"/>
</dbReference>
<dbReference type="GO" id="GO:0045490">
    <property type="term" value="P:pectin catabolic process"/>
    <property type="evidence" value="ECO:0007669"/>
    <property type="project" value="UniProtKB-ARBA"/>
</dbReference>
<feature type="chain" id="PRO_5017953670" description="endo-polygalacturonase" evidence="15">
    <location>
        <begin position="21"/>
        <end position="487"/>
    </location>
</feature>
<evidence type="ECO:0000256" key="15">
    <source>
        <dbReference type="SAM" id="SignalP"/>
    </source>
</evidence>
<keyword evidence="8" id="KW-1015">Disulfide bond</keyword>
<dbReference type="InterPro" id="IPR006626">
    <property type="entry name" value="PbH1"/>
</dbReference>
<comment type="caution">
    <text evidence="16">The sequence shown here is derived from an EMBL/GenBank/DDBJ whole genome shotgun (WGS) entry which is preliminary data.</text>
</comment>
<feature type="region of interest" description="Disordered" evidence="14">
    <location>
        <begin position="28"/>
        <end position="58"/>
    </location>
</feature>
<keyword evidence="7 13" id="KW-0378">Hydrolase</keyword>
<reference evidence="16 17" key="1">
    <citation type="journal article" date="2018" name="BMC Genomics">
        <title>Genomic evidence for intraspecific hybridization in a clonal and extremely halotolerant yeast.</title>
        <authorList>
            <person name="Gostincar C."/>
            <person name="Stajich J.E."/>
            <person name="Zupancic J."/>
            <person name="Zalar P."/>
            <person name="Gunde-Cimerman N."/>
        </authorList>
    </citation>
    <scope>NUCLEOTIDE SEQUENCE [LARGE SCALE GENOMIC DNA]</scope>
    <source>
        <strain evidence="16 17">EXF-10513</strain>
    </source>
</reference>
<proteinExistence type="inferred from homology"/>
<comment type="subcellular location">
    <subcellularLocation>
        <location evidence="1">Secreted</location>
    </subcellularLocation>
</comment>
<evidence type="ECO:0000313" key="17">
    <source>
        <dbReference type="Proteomes" id="UP000269539"/>
    </source>
</evidence>
<organism evidence="16 17">
    <name type="scientific">Hortaea werneckii</name>
    <name type="common">Black yeast</name>
    <name type="synonym">Cladosporium werneckii</name>
    <dbReference type="NCBI Taxonomy" id="91943"/>
    <lineage>
        <taxon>Eukaryota</taxon>
        <taxon>Fungi</taxon>
        <taxon>Dikarya</taxon>
        <taxon>Ascomycota</taxon>
        <taxon>Pezizomycotina</taxon>
        <taxon>Dothideomycetes</taxon>
        <taxon>Dothideomycetidae</taxon>
        <taxon>Mycosphaerellales</taxon>
        <taxon>Teratosphaeriaceae</taxon>
        <taxon>Hortaea</taxon>
    </lineage>
</organism>
<evidence type="ECO:0000256" key="1">
    <source>
        <dbReference type="ARBA" id="ARBA00004613"/>
    </source>
</evidence>
<dbReference type="SMART" id="SM00710">
    <property type="entry name" value="PbH1"/>
    <property type="match status" value="5"/>
</dbReference>
<dbReference type="Gene3D" id="2.160.20.10">
    <property type="entry name" value="Single-stranded right-handed beta-helix, Pectin lyase-like"/>
    <property type="match status" value="1"/>
</dbReference>
<dbReference type="InterPro" id="IPR011050">
    <property type="entry name" value="Pectin_lyase_fold/virulence"/>
</dbReference>
<keyword evidence="9 13" id="KW-0326">Glycosidase</keyword>
<evidence type="ECO:0000256" key="6">
    <source>
        <dbReference type="ARBA" id="ARBA00022737"/>
    </source>
</evidence>
<evidence type="ECO:0000256" key="7">
    <source>
        <dbReference type="ARBA" id="ARBA00022801"/>
    </source>
</evidence>
<sequence length="487" mass="49443">MHQATLTSLLLGAGASLVAAHPAPWSWTPRGHHHHDQPGYFPLSSNPSGIPTGRRSTGGTAVATGGFASYNVPSGSGIAAPTLKGYAGASGSGVVMPTGMSSYATGTAAAVSIASTAAVSSEVSNTAPNGVSASMVSRVQANSGCTFTEADAAASGKADCKNIVLKDIAVPAGTTLDMTDLNDGTTVTFEGTTTFGYEEWKGPLISFSGTNITIQGADGHLINMGGDQWWDGKGSNGGLLRPFVDRITGLKIKNTPIQCFSINGAENLHVVDITIDNSEVSVHGNFSTDSADKVKGDVENGGHNTDAFDVGSSTGVYISGANVKNQDDCLAINSGTDISFTGATCSGGHGISIGSVGGRDDNTVKNVFISDSTITDSDNGVRIKTVYDATGSVKNVTYSSITLSGINKYGIVIEQDYENGSPTGTPTDGVPITDLTLSDITGSVGDDAAPYYILCAACSDWTVSGVELMGGTASDGCQGEPSGVDLC</sequence>
<dbReference type="GO" id="GO:0071555">
    <property type="term" value="P:cell wall organization"/>
    <property type="evidence" value="ECO:0007669"/>
    <property type="project" value="UniProtKB-KW"/>
</dbReference>
<dbReference type="Proteomes" id="UP000269539">
    <property type="component" value="Unassembled WGS sequence"/>
</dbReference>
<dbReference type="EC" id="3.2.1.15" evidence="3"/>
<dbReference type="InterPro" id="IPR012334">
    <property type="entry name" value="Pectin_lyas_fold"/>
</dbReference>
<evidence type="ECO:0000256" key="4">
    <source>
        <dbReference type="ARBA" id="ARBA00022525"/>
    </source>
</evidence>
<feature type="signal peptide" evidence="15">
    <location>
        <begin position="1"/>
        <end position="20"/>
    </location>
</feature>
<dbReference type="FunFam" id="2.160.20.10:FF:000002">
    <property type="entry name" value="Endopolygalacturonase D"/>
    <property type="match status" value="1"/>
</dbReference>
<keyword evidence="10" id="KW-0961">Cell wall biogenesis/degradation</keyword>
<dbReference type="Pfam" id="PF00295">
    <property type="entry name" value="Glyco_hydro_28"/>
    <property type="match status" value="1"/>
</dbReference>
<evidence type="ECO:0000256" key="9">
    <source>
        <dbReference type="ARBA" id="ARBA00023295"/>
    </source>
</evidence>
<evidence type="ECO:0000256" key="14">
    <source>
        <dbReference type="SAM" id="MobiDB-lite"/>
    </source>
</evidence>
<name>A0A3M7EQH4_HORWE</name>
<dbReference type="GO" id="GO:0004650">
    <property type="term" value="F:polygalacturonase activity"/>
    <property type="evidence" value="ECO:0007669"/>
    <property type="project" value="UniProtKB-EC"/>
</dbReference>
<evidence type="ECO:0000256" key="11">
    <source>
        <dbReference type="ARBA" id="ARBA00034074"/>
    </source>
</evidence>
<dbReference type="PANTHER" id="PTHR31884">
    <property type="entry name" value="POLYGALACTURONASE"/>
    <property type="match status" value="1"/>
</dbReference>
<evidence type="ECO:0000313" key="16">
    <source>
        <dbReference type="EMBL" id="RMY78677.1"/>
    </source>
</evidence>
<dbReference type="PROSITE" id="PS00502">
    <property type="entry name" value="POLYGALACTURONASE"/>
    <property type="match status" value="1"/>
</dbReference>
<dbReference type="SUPFAM" id="SSF51126">
    <property type="entry name" value="Pectin lyase-like"/>
    <property type="match status" value="1"/>
</dbReference>
<comment type="catalytic activity">
    <reaction evidence="11">
        <text>(1,4-alpha-D-galacturonosyl)n+m + H2O = (1,4-alpha-D-galacturonosyl)n + (1,4-alpha-D-galacturonosyl)m.</text>
        <dbReference type="EC" id="3.2.1.15"/>
    </reaction>
</comment>
<evidence type="ECO:0000256" key="5">
    <source>
        <dbReference type="ARBA" id="ARBA00022729"/>
    </source>
</evidence>
<keyword evidence="4" id="KW-0964">Secreted</keyword>
<dbReference type="PANTHER" id="PTHR31884:SF1">
    <property type="entry name" value="POLYGALACTURONASE"/>
    <property type="match status" value="1"/>
</dbReference>
<evidence type="ECO:0000256" key="2">
    <source>
        <dbReference type="ARBA" id="ARBA00008834"/>
    </source>
</evidence>
<dbReference type="InterPro" id="IPR050434">
    <property type="entry name" value="Glycosyl_hydrlase_28"/>
</dbReference>
<evidence type="ECO:0000256" key="12">
    <source>
        <dbReference type="PROSITE-ProRule" id="PRU10052"/>
    </source>
</evidence>
<gene>
    <name evidence="16" type="ORF">D0864_09232</name>
</gene>
<comment type="similarity">
    <text evidence="2 13">Belongs to the glycosyl hydrolase 28 family.</text>
</comment>
<protein>
    <recommendedName>
        <fullName evidence="3">endo-polygalacturonase</fullName>
        <ecNumber evidence="3">3.2.1.15</ecNumber>
    </recommendedName>
</protein>
<evidence type="ECO:0000256" key="3">
    <source>
        <dbReference type="ARBA" id="ARBA00012736"/>
    </source>
</evidence>
<keyword evidence="6" id="KW-0677">Repeat</keyword>
<dbReference type="AlphaFoldDB" id="A0A3M7EQH4"/>
<evidence type="ECO:0000256" key="13">
    <source>
        <dbReference type="RuleBase" id="RU361169"/>
    </source>
</evidence>